<evidence type="ECO:0000313" key="2">
    <source>
        <dbReference type="EMBL" id="QTX03963.1"/>
    </source>
</evidence>
<accession>A0A975FK15</accession>
<evidence type="ECO:0000313" key="3">
    <source>
        <dbReference type="Proteomes" id="UP000671914"/>
    </source>
</evidence>
<dbReference type="EMBL" id="CP071696">
    <property type="protein sequence ID" value="QTX03963.1"/>
    <property type="molecule type" value="Genomic_DNA"/>
</dbReference>
<feature type="transmembrane region" description="Helical" evidence="1">
    <location>
        <begin position="12"/>
        <end position="32"/>
    </location>
</feature>
<keyword evidence="1" id="KW-0812">Transmembrane</keyword>
<feature type="transmembrane region" description="Helical" evidence="1">
    <location>
        <begin position="234"/>
        <end position="252"/>
    </location>
</feature>
<reference evidence="2" key="1">
    <citation type="submission" date="2021-03" db="EMBL/GenBank/DDBJ databases">
        <title>Agromyces archimandritus sp. nov., isolated from the cockroach Archimandrita tessellata.</title>
        <authorList>
            <person name="Guzman J."/>
            <person name="Ortuzar M."/>
            <person name="Poehlein A."/>
            <person name="Daniel R."/>
            <person name="Trujillo M."/>
            <person name="Vilcinskas A."/>
        </authorList>
    </citation>
    <scope>NUCLEOTIDE SEQUENCE</scope>
    <source>
        <strain evidence="2">G127AT</strain>
    </source>
</reference>
<organism evidence="2 3">
    <name type="scientific">Agromyces archimandritae</name>
    <dbReference type="NCBI Taxonomy" id="2781962"/>
    <lineage>
        <taxon>Bacteria</taxon>
        <taxon>Bacillati</taxon>
        <taxon>Actinomycetota</taxon>
        <taxon>Actinomycetes</taxon>
        <taxon>Micrococcales</taxon>
        <taxon>Microbacteriaceae</taxon>
        <taxon>Agromyces</taxon>
    </lineage>
</organism>
<name>A0A975FK15_9MICO</name>
<proteinExistence type="predicted"/>
<feature type="transmembrane region" description="Helical" evidence="1">
    <location>
        <begin position="90"/>
        <end position="111"/>
    </location>
</feature>
<feature type="transmembrane region" description="Helical" evidence="1">
    <location>
        <begin position="123"/>
        <end position="142"/>
    </location>
</feature>
<dbReference type="Proteomes" id="UP000671914">
    <property type="component" value="Chromosome"/>
</dbReference>
<keyword evidence="1" id="KW-1133">Transmembrane helix</keyword>
<keyword evidence="1" id="KW-0472">Membrane</keyword>
<gene>
    <name evidence="2" type="ORF">G127AT_11695</name>
</gene>
<feature type="transmembrane region" description="Helical" evidence="1">
    <location>
        <begin position="52"/>
        <end position="69"/>
    </location>
</feature>
<keyword evidence="3" id="KW-1185">Reference proteome</keyword>
<dbReference type="KEGG" id="aarc:G127AT_11695"/>
<protein>
    <submittedName>
        <fullName evidence="2">Uncharacterized protein</fullName>
    </submittedName>
</protein>
<feature type="transmembrane region" description="Helical" evidence="1">
    <location>
        <begin position="149"/>
        <end position="169"/>
    </location>
</feature>
<feature type="transmembrane region" description="Helical" evidence="1">
    <location>
        <begin position="203"/>
        <end position="222"/>
    </location>
</feature>
<dbReference type="RefSeq" id="WP_210897082.1">
    <property type="nucleotide sequence ID" value="NZ_CP071696.1"/>
</dbReference>
<evidence type="ECO:0000256" key="1">
    <source>
        <dbReference type="SAM" id="Phobius"/>
    </source>
</evidence>
<sequence>MRLHPVVPWWSTPAYWASPVVILAMVYVWVSILQPFPPQPSWTAYVARTTDGFMYALPIAAAAAAWTISTRMRKSTAVLRAGVRWPVRIVWEYTWPLFGACALGFISVLALQSAIALPAPPNTSAALLLVVAVVQTVTAISIGAALGMLLPAPLATGLALFGLLAWAVYPNTDPENVSWRNITGYALFGCCDSFAYAPDWKALLGPLLVGLAAIAAFLFTAGGTHRSVTAPSSAVVLSAGVIAALTIVSGTGPTGATARTPSDLVCRGTDPSICLFPEQWASSNATIIEASFRDAYRSATDHDIDIPSRVSGAILHADGRGPDSETLVGVVDTAGRDTIIKTYADAVIASSRTCPESDWAEGQLPPETISGYALAMLMGGDASGVLPDQAISVNMEVGTALSSQQVIDMLAIRSVNDAESSARGWFTAQAICADSDKDS</sequence>
<dbReference type="AlphaFoldDB" id="A0A975FK15"/>